<reference evidence="5 6" key="1">
    <citation type="submission" date="2024-07" db="EMBL/GenBank/DDBJ databases">
        <title>Section-level genome sequencing and comparative genomics of Aspergillus sections Usti and Cavernicolus.</title>
        <authorList>
            <consortium name="Lawrence Berkeley National Laboratory"/>
            <person name="Nybo J.L."/>
            <person name="Vesth T.C."/>
            <person name="Theobald S."/>
            <person name="Frisvad J.C."/>
            <person name="Larsen T.O."/>
            <person name="Kjaerboelling I."/>
            <person name="Rothschild-Mancinelli K."/>
            <person name="Lyhne E.K."/>
            <person name="Kogle M.E."/>
            <person name="Barry K."/>
            <person name="Clum A."/>
            <person name="Na H."/>
            <person name="Ledsgaard L."/>
            <person name="Lin J."/>
            <person name="Lipzen A."/>
            <person name="Kuo A."/>
            <person name="Riley R."/>
            <person name="Mondo S."/>
            <person name="Labutti K."/>
            <person name="Haridas S."/>
            <person name="Pangalinan J."/>
            <person name="Salamov A.A."/>
            <person name="Simmons B.A."/>
            <person name="Magnuson J.K."/>
            <person name="Chen J."/>
            <person name="Drula E."/>
            <person name="Henrissat B."/>
            <person name="Wiebenga A."/>
            <person name="Lubbers R.J."/>
            <person name="Gomes A.C."/>
            <person name="Makela M.R."/>
            <person name="Stajich J."/>
            <person name="Grigoriev I.V."/>
            <person name="Mortensen U.H."/>
            <person name="De Vries R.P."/>
            <person name="Baker S.E."/>
            <person name="Andersen M.R."/>
        </authorList>
    </citation>
    <scope>NUCLEOTIDE SEQUENCE [LARGE SCALE GENOMIC DNA]</scope>
    <source>
        <strain evidence="5 6">CBS 123904</strain>
    </source>
</reference>
<dbReference type="Proteomes" id="UP001610446">
    <property type="component" value="Unassembled WGS sequence"/>
</dbReference>
<evidence type="ECO:0000256" key="1">
    <source>
        <dbReference type="ARBA" id="ARBA00001947"/>
    </source>
</evidence>
<dbReference type="InterPro" id="IPR032466">
    <property type="entry name" value="Metal_Hydrolase"/>
</dbReference>
<dbReference type="InterPro" id="IPR006330">
    <property type="entry name" value="Ado/ade_deaminase"/>
</dbReference>
<evidence type="ECO:0000313" key="5">
    <source>
        <dbReference type="EMBL" id="KAL2832257.1"/>
    </source>
</evidence>
<comment type="cofactor">
    <cofactor evidence="1">
        <name>Zn(2+)</name>
        <dbReference type="ChEBI" id="CHEBI:29105"/>
    </cofactor>
</comment>
<evidence type="ECO:0000313" key="6">
    <source>
        <dbReference type="Proteomes" id="UP001610446"/>
    </source>
</evidence>
<proteinExistence type="predicted"/>
<dbReference type="EMBL" id="JBFXLU010000266">
    <property type="protein sequence ID" value="KAL2832257.1"/>
    <property type="molecule type" value="Genomic_DNA"/>
</dbReference>
<evidence type="ECO:0000256" key="2">
    <source>
        <dbReference type="ARBA" id="ARBA00022723"/>
    </source>
</evidence>
<gene>
    <name evidence="5" type="ORF">BJY01DRAFT_239869</name>
</gene>
<dbReference type="InterPro" id="IPR001365">
    <property type="entry name" value="A_deaminase_dom"/>
</dbReference>
<protein>
    <submittedName>
        <fullName evidence="5">Adenosine deaminase</fullName>
    </submittedName>
</protein>
<name>A0ABR4IZF9_9EURO</name>
<dbReference type="Gene3D" id="3.20.20.140">
    <property type="entry name" value="Metal-dependent hydrolases"/>
    <property type="match status" value="1"/>
</dbReference>
<organism evidence="5 6">
    <name type="scientific">Aspergillus pseudoustus</name>
    <dbReference type="NCBI Taxonomy" id="1810923"/>
    <lineage>
        <taxon>Eukaryota</taxon>
        <taxon>Fungi</taxon>
        <taxon>Dikarya</taxon>
        <taxon>Ascomycota</taxon>
        <taxon>Pezizomycotina</taxon>
        <taxon>Eurotiomycetes</taxon>
        <taxon>Eurotiomycetidae</taxon>
        <taxon>Eurotiales</taxon>
        <taxon>Aspergillaceae</taxon>
        <taxon>Aspergillus</taxon>
        <taxon>Aspergillus subgen. Nidulantes</taxon>
    </lineage>
</organism>
<feature type="domain" description="Adenosine deaminase" evidence="4">
    <location>
        <begin position="42"/>
        <end position="321"/>
    </location>
</feature>
<evidence type="ECO:0000259" key="4">
    <source>
        <dbReference type="Pfam" id="PF00962"/>
    </source>
</evidence>
<dbReference type="SUPFAM" id="SSF51556">
    <property type="entry name" value="Metallo-dependent hydrolases"/>
    <property type="match status" value="1"/>
</dbReference>
<evidence type="ECO:0000256" key="3">
    <source>
        <dbReference type="ARBA" id="ARBA00022801"/>
    </source>
</evidence>
<dbReference type="PANTHER" id="PTHR43114">
    <property type="entry name" value="ADENINE DEAMINASE"/>
    <property type="match status" value="1"/>
</dbReference>
<keyword evidence="3" id="KW-0378">Hydrolase</keyword>
<sequence length="334" mass="38286">MLPNAPPVSNQTLREYQRAIHQHNDALINDMPKVEMHSILNINTRLPCKTLSELKSTYRLLNDLDAGGVDGGMERFFDLYYGGFNVLRDEDDFYRLAMNYFQKAASMNIRYCEPFFDPQGHTRRGIAFEAMIRGFQRAQVEAAQILGSAMEHYQQALPYRYTIFGIGLDSLKVDLPPLLFEEVFRRARSDGFKITCHCDIGGGGGADRIDHGLHAVDDPLLLQKVQERDLGMTICPWGYLCYSGEAEIISRVRTLYNAGIKMTIGSDDPSYMEDIWLNNSLYLLRKVGDFTNYDFLQLQKNAIQMCWAPAKIKAAILEELQHFWARWETQRPST</sequence>
<comment type="caution">
    <text evidence="5">The sequence shown here is derived from an EMBL/GenBank/DDBJ whole genome shotgun (WGS) entry which is preliminary data.</text>
</comment>
<dbReference type="PANTHER" id="PTHR43114:SF7">
    <property type="entry name" value="ADENOSINE DEAMINASE DOMAIN-CONTAINING PROTEIN"/>
    <property type="match status" value="1"/>
</dbReference>
<keyword evidence="6" id="KW-1185">Reference proteome</keyword>
<dbReference type="Pfam" id="PF00962">
    <property type="entry name" value="A_deaminase"/>
    <property type="match status" value="1"/>
</dbReference>
<accession>A0ABR4IZF9</accession>
<keyword evidence="2" id="KW-0479">Metal-binding</keyword>